<gene>
    <name evidence="1" type="ORF">PROFUN_03698</name>
</gene>
<dbReference type="EMBL" id="MDYQ01000111">
    <property type="protein sequence ID" value="PRP82008.1"/>
    <property type="molecule type" value="Genomic_DNA"/>
</dbReference>
<feature type="non-terminal residue" evidence="1">
    <location>
        <position position="1"/>
    </location>
</feature>
<name>A0A2P6NDH5_9EUKA</name>
<evidence type="ECO:0000313" key="2">
    <source>
        <dbReference type="Proteomes" id="UP000241769"/>
    </source>
</evidence>
<reference evidence="1 2" key="1">
    <citation type="journal article" date="2018" name="Genome Biol. Evol.">
        <title>Multiple Roots of Fruiting Body Formation in Amoebozoa.</title>
        <authorList>
            <person name="Hillmann F."/>
            <person name="Forbes G."/>
            <person name="Novohradska S."/>
            <person name="Ferling I."/>
            <person name="Riege K."/>
            <person name="Groth M."/>
            <person name="Westermann M."/>
            <person name="Marz M."/>
            <person name="Spaller T."/>
            <person name="Winckler T."/>
            <person name="Schaap P."/>
            <person name="Glockner G."/>
        </authorList>
    </citation>
    <scope>NUCLEOTIDE SEQUENCE [LARGE SCALE GENOMIC DNA]</scope>
    <source>
        <strain evidence="1 2">Jena</strain>
    </source>
</reference>
<keyword evidence="2" id="KW-1185">Reference proteome</keyword>
<dbReference type="AlphaFoldDB" id="A0A2P6NDH5"/>
<protein>
    <submittedName>
        <fullName evidence="1">Uncharacterized protein</fullName>
    </submittedName>
</protein>
<proteinExistence type="predicted"/>
<evidence type="ECO:0000313" key="1">
    <source>
        <dbReference type="EMBL" id="PRP82008.1"/>
    </source>
</evidence>
<organism evidence="1 2">
    <name type="scientific">Planoprotostelium fungivorum</name>
    <dbReference type="NCBI Taxonomy" id="1890364"/>
    <lineage>
        <taxon>Eukaryota</taxon>
        <taxon>Amoebozoa</taxon>
        <taxon>Evosea</taxon>
        <taxon>Variosea</taxon>
        <taxon>Cavosteliida</taxon>
        <taxon>Cavosteliaceae</taxon>
        <taxon>Planoprotostelium</taxon>
    </lineage>
</organism>
<dbReference type="Proteomes" id="UP000241769">
    <property type="component" value="Unassembled WGS sequence"/>
</dbReference>
<sequence length="70" mass="7793">LRWDSLGRNNEGEPAVDLLVEPERSCDGTRPQIAQSGRGKTIGRWRNVGFFTKAVDTPKTTKHKLLAGCR</sequence>
<comment type="caution">
    <text evidence="1">The sequence shown here is derived from an EMBL/GenBank/DDBJ whole genome shotgun (WGS) entry which is preliminary data.</text>
</comment>
<accession>A0A2P6NDH5</accession>
<dbReference type="InParanoid" id="A0A2P6NDH5"/>